<accession>A0AAV2DTB8</accession>
<protein>
    <submittedName>
        <fullName evidence="1">Uncharacterized protein</fullName>
    </submittedName>
</protein>
<evidence type="ECO:0000313" key="1">
    <source>
        <dbReference type="EMBL" id="CAL1376866.1"/>
    </source>
</evidence>
<evidence type="ECO:0000313" key="2">
    <source>
        <dbReference type="Proteomes" id="UP001497516"/>
    </source>
</evidence>
<dbReference type="EMBL" id="OZ034816">
    <property type="protein sequence ID" value="CAL1376866.1"/>
    <property type="molecule type" value="Genomic_DNA"/>
</dbReference>
<proteinExistence type="predicted"/>
<dbReference type="AlphaFoldDB" id="A0AAV2DTB8"/>
<reference evidence="1 2" key="1">
    <citation type="submission" date="2024-04" db="EMBL/GenBank/DDBJ databases">
        <authorList>
            <person name="Fracassetti M."/>
        </authorList>
    </citation>
    <scope>NUCLEOTIDE SEQUENCE [LARGE SCALE GENOMIC DNA]</scope>
</reference>
<name>A0AAV2DTB8_9ROSI</name>
<organism evidence="1 2">
    <name type="scientific">Linum trigynum</name>
    <dbReference type="NCBI Taxonomy" id="586398"/>
    <lineage>
        <taxon>Eukaryota</taxon>
        <taxon>Viridiplantae</taxon>
        <taxon>Streptophyta</taxon>
        <taxon>Embryophyta</taxon>
        <taxon>Tracheophyta</taxon>
        <taxon>Spermatophyta</taxon>
        <taxon>Magnoliopsida</taxon>
        <taxon>eudicotyledons</taxon>
        <taxon>Gunneridae</taxon>
        <taxon>Pentapetalae</taxon>
        <taxon>rosids</taxon>
        <taxon>fabids</taxon>
        <taxon>Malpighiales</taxon>
        <taxon>Linaceae</taxon>
        <taxon>Linum</taxon>
    </lineage>
</organism>
<keyword evidence="2" id="KW-1185">Reference proteome</keyword>
<dbReference type="Proteomes" id="UP001497516">
    <property type="component" value="Chromosome 3"/>
</dbReference>
<sequence length="100" mass="11307">MPLIKPPIRQANFPRHRDSSLNLESDTTVCFLDTSSNAVLGRLDKAKSMLTKVTSEMATDEGEALFGGRQLQTRKLVIRYGRRRTREKRRRGGEAATMDV</sequence>
<gene>
    <name evidence="1" type="ORF">LTRI10_LOCUS18567</name>
</gene>